<evidence type="ECO:0000313" key="5">
    <source>
        <dbReference type="Proteomes" id="UP000255110"/>
    </source>
</evidence>
<dbReference type="Proteomes" id="UP000255110">
    <property type="component" value="Unassembled WGS sequence"/>
</dbReference>
<reference evidence="3 5" key="2">
    <citation type="submission" date="2018-06" db="EMBL/GenBank/DDBJ databases">
        <authorList>
            <consortium name="Pathogen Informatics"/>
            <person name="Doyle S."/>
        </authorList>
    </citation>
    <scope>NUCLEOTIDE SEQUENCE [LARGE SCALE GENOMIC DNA]</scope>
    <source>
        <strain evidence="3 5">NCTC11991</strain>
    </source>
</reference>
<keyword evidence="4" id="KW-1185">Reference proteome</keyword>
<evidence type="ECO:0000313" key="4">
    <source>
        <dbReference type="Proteomes" id="UP000054820"/>
    </source>
</evidence>
<dbReference type="RefSeq" id="WP_058478513.1">
    <property type="nucleotide sequence ID" value="NZ_CAAAIO010000013.1"/>
</dbReference>
<feature type="signal peptide" evidence="1">
    <location>
        <begin position="1"/>
        <end position="31"/>
    </location>
</feature>
<dbReference type="STRING" id="460.Lstg_3039"/>
<evidence type="ECO:0000313" key="2">
    <source>
        <dbReference type="EMBL" id="KTD70554.1"/>
    </source>
</evidence>
<dbReference type="Proteomes" id="UP000054820">
    <property type="component" value="Unassembled WGS sequence"/>
</dbReference>
<dbReference type="OrthoDB" id="5647320at2"/>
<evidence type="ECO:0000313" key="3">
    <source>
        <dbReference type="EMBL" id="STY86019.1"/>
    </source>
</evidence>
<dbReference type="EMBL" id="UGOY01000003">
    <property type="protein sequence ID" value="STY86019.1"/>
    <property type="molecule type" value="Genomic_DNA"/>
</dbReference>
<dbReference type="AlphaFoldDB" id="A0A378PM69"/>
<dbReference type="EMBL" id="LNYZ01000038">
    <property type="protein sequence ID" value="KTD70554.1"/>
    <property type="molecule type" value="Genomic_DNA"/>
</dbReference>
<organism evidence="3 5">
    <name type="scientific">Legionella steigerwaltii</name>
    <dbReference type="NCBI Taxonomy" id="460"/>
    <lineage>
        <taxon>Bacteria</taxon>
        <taxon>Pseudomonadati</taxon>
        <taxon>Pseudomonadota</taxon>
        <taxon>Gammaproteobacteria</taxon>
        <taxon>Legionellales</taxon>
        <taxon>Legionellaceae</taxon>
        <taxon>Legionella</taxon>
    </lineage>
</organism>
<proteinExistence type="predicted"/>
<evidence type="ECO:0000256" key="1">
    <source>
        <dbReference type="SAM" id="SignalP"/>
    </source>
</evidence>
<sequence>MKHTTLKQQSHFWLGLIASVLLVFGYSQAMANSTEEPTKSIPKTIPALWEAIDKHAASMNQVLRGDDLTSIHQHAFAIRDLVNALPALSTNLSEEQKKTLQQNLSYVSQLATRLDKSGDANDKKGTEVNWGKLQKVLAQLRALYPSDAPN</sequence>
<name>A0A378PM69_9GAMM</name>
<reference evidence="2 4" key="1">
    <citation type="submission" date="2015-11" db="EMBL/GenBank/DDBJ databases">
        <title>Genomic analysis of 38 Legionella species identifies large and diverse effector repertoires.</title>
        <authorList>
            <person name="Burstein D."/>
            <person name="Amaro F."/>
            <person name="Zusman T."/>
            <person name="Lifshitz Z."/>
            <person name="Cohen O."/>
            <person name="Gilbert J.A."/>
            <person name="Pupko T."/>
            <person name="Shuman H.A."/>
            <person name="Segal G."/>
        </authorList>
    </citation>
    <scope>NUCLEOTIDE SEQUENCE [LARGE SCALE GENOMIC DNA]</scope>
    <source>
        <strain evidence="2 4">SC-18-C9</strain>
    </source>
</reference>
<gene>
    <name evidence="3" type="primary">cecA_1</name>
    <name evidence="2" type="ORF">Lstg_3039</name>
    <name evidence="3" type="ORF">NCTC11991_03539</name>
</gene>
<protein>
    <submittedName>
        <fullName evidence="3">Chemiosmotic efflux system C protein A</fullName>
    </submittedName>
</protein>
<keyword evidence="1" id="KW-0732">Signal</keyword>
<accession>A0A378PM69</accession>
<feature type="chain" id="PRO_5016896046" evidence="1">
    <location>
        <begin position="32"/>
        <end position="150"/>
    </location>
</feature>